<dbReference type="GO" id="GO:0098662">
    <property type="term" value="P:inorganic cation transmembrane transport"/>
    <property type="evidence" value="ECO:0007669"/>
    <property type="project" value="UniProtKB-ARBA"/>
</dbReference>
<evidence type="ECO:0000256" key="1">
    <source>
        <dbReference type="ARBA" id="ARBA00004141"/>
    </source>
</evidence>
<evidence type="ECO:0000256" key="8">
    <source>
        <dbReference type="ARBA" id="ARBA00023136"/>
    </source>
</evidence>
<dbReference type="EMBL" id="AUZZ01004302">
    <property type="protein sequence ID" value="EQD54125.1"/>
    <property type="molecule type" value="Genomic_DNA"/>
</dbReference>
<evidence type="ECO:0000256" key="3">
    <source>
        <dbReference type="ARBA" id="ARBA00022692"/>
    </source>
</evidence>
<organism evidence="9">
    <name type="scientific">mine drainage metagenome</name>
    <dbReference type="NCBI Taxonomy" id="410659"/>
    <lineage>
        <taxon>unclassified sequences</taxon>
        <taxon>metagenomes</taxon>
        <taxon>ecological metagenomes</taxon>
    </lineage>
</organism>
<dbReference type="AlphaFoldDB" id="T1BJG7"/>
<keyword evidence="4" id="KW-0547">Nucleotide-binding</keyword>
<dbReference type="GO" id="GO:0005524">
    <property type="term" value="F:ATP binding"/>
    <property type="evidence" value="ECO:0007669"/>
    <property type="project" value="UniProtKB-KW"/>
</dbReference>
<comment type="caution">
    <text evidence="9">The sequence shown here is derived from an EMBL/GenBank/DDBJ whole genome shotgun (WGS) entry which is preliminary data.</text>
</comment>
<dbReference type="FunFam" id="3.40.1110.10:FF:000005">
    <property type="entry name" value="Plasma membrane ATPase"/>
    <property type="match status" value="1"/>
</dbReference>
<comment type="subcellular location">
    <subcellularLocation>
        <location evidence="1">Membrane</location>
        <topology evidence="1">Multi-pass membrane protein</topology>
    </subcellularLocation>
</comment>
<keyword evidence="7" id="KW-1133">Transmembrane helix</keyword>
<evidence type="ECO:0000313" key="9">
    <source>
        <dbReference type="EMBL" id="EQD54125.1"/>
    </source>
</evidence>
<keyword evidence="8" id="KW-0472">Membrane</keyword>
<dbReference type="InterPro" id="IPR023214">
    <property type="entry name" value="HAD_sf"/>
</dbReference>
<dbReference type="PANTHER" id="PTHR42861">
    <property type="entry name" value="CALCIUM-TRANSPORTING ATPASE"/>
    <property type="match status" value="1"/>
</dbReference>
<dbReference type="InterPro" id="IPR018303">
    <property type="entry name" value="ATPase_P-typ_P_site"/>
</dbReference>
<keyword evidence="3" id="KW-0812">Transmembrane</keyword>
<evidence type="ECO:0000256" key="5">
    <source>
        <dbReference type="ARBA" id="ARBA00022840"/>
    </source>
</evidence>
<dbReference type="Gene3D" id="3.40.50.1000">
    <property type="entry name" value="HAD superfamily/HAD-like"/>
    <property type="match status" value="1"/>
</dbReference>
<name>T1BJG7_9ZZZZ</name>
<evidence type="ECO:0000256" key="2">
    <source>
        <dbReference type="ARBA" id="ARBA00008804"/>
    </source>
</evidence>
<evidence type="ECO:0000256" key="6">
    <source>
        <dbReference type="ARBA" id="ARBA00022967"/>
    </source>
</evidence>
<dbReference type="GO" id="GO:0016020">
    <property type="term" value="C:membrane"/>
    <property type="evidence" value="ECO:0007669"/>
    <property type="project" value="UniProtKB-SubCell"/>
</dbReference>
<feature type="non-terminal residue" evidence="9">
    <location>
        <position position="171"/>
    </location>
</feature>
<comment type="similarity">
    <text evidence="2">Belongs to the cation transport ATPase (P-type) (TC 3.A.3) family. Type IIIA subfamily.</text>
</comment>
<dbReference type="GO" id="GO:0022890">
    <property type="term" value="F:inorganic cation transmembrane transporter activity"/>
    <property type="evidence" value="ECO:0007669"/>
    <property type="project" value="UniProtKB-ARBA"/>
</dbReference>
<dbReference type="GO" id="GO:0015662">
    <property type="term" value="F:P-type ion transporter activity"/>
    <property type="evidence" value="ECO:0007669"/>
    <property type="project" value="UniProtKB-ARBA"/>
</dbReference>
<gene>
    <name evidence="9" type="ORF">B2A_06118</name>
</gene>
<proteinExistence type="inferred from homology"/>
<sequence length="171" mass="18273">KQAIVTRLSSVEELAGIDVLCSDKTGTLTQGTLTPGEPFSVPGVSAEEVMLAAGLASRAEDQDPIDLAVLSDVKDKAKLSAYKIEHFTPFDPVHKRTEALVTAEDGPSIKVTKGAPQVITALDPNFEAVREAVDRAVGEFAARGYRSLGVARTDKDGQWHFLGVIPLYDPL</sequence>
<protein>
    <submittedName>
        <fullName evidence="9">Plasma-membrane proton-efflux P-type ATPase</fullName>
    </submittedName>
</protein>
<dbReference type="SUPFAM" id="SSF81660">
    <property type="entry name" value="Metal cation-transporting ATPase, ATP-binding domain N"/>
    <property type="match status" value="1"/>
</dbReference>
<reference evidence="9" key="2">
    <citation type="journal article" date="2014" name="ISME J.">
        <title>Microbial stratification in low pH oxic and suboxic macroscopic growths along an acid mine drainage.</title>
        <authorList>
            <person name="Mendez-Garcia C."/>
            <person name="Mesa V."/>
            <person name="Sprenger R.R."/>
            <person name="Richter M."/>
            <person name="Diez M.S."/>
            <person name="Solano J."/>
            <person name="Bargiela R."/>
            <person name="Golyshina O.V."/>
            <person name="Manteca A."/>
            <person name="Ramos J.L."/>
            <person name="Gallego J.R."/>
            <person name="Llorente I."/>
            <person name="Martins Dos Santos V.A."/>
            <person name="Jensen O.N."/>
            <person name="Pelaez A.I."/>
            <person name="Sanchez J."/>
            <person name="Ferrer M."/>
        </authorList>
    </citation>
    <scope>NUCLEOTIDE SEQUENCE</scope>
</reference>
<dbReference type="Gene3D" id="3.40.1110.10">
    <property type="entry name" value="Calcium-transporting ATPase, cytoplasmic domain N"/>
    <property type="match status" value="1"/>
</dbReference>
<feature type="non-terminal residue" evidence="9">
    <location>
        <position position="1"/>
    </location>
</feature>
<dbReference type="PRINTS" id="PR00119">
    <property type="entry name" value="CATATPASE"/>
</dbReference>
<accession>T1BJG7</accession>
<evidence type="ECO:0000256" key="7">
    <source>
        <dbReference type="ARBA" id="ARBA00022989"/>
    </source>
</evidence>
<dbReference type="GO" id="GO:0019829">
    <property type="term" value="F:ATPase-coupled monoatomic cation transmembrane transporter activity"/>
    <property type="evidence" value="ECO:0007669"/>
    <property type="project" value="UniProtKB-ARBA"/>
</dbReference>
<dbReference type="FunFam" id="3.40.50.1000:FF:000001">
    <property type="entry name" value="Phospholipid-transporting ATPase IC"/>
    <property type="match status" value="1"/>
</dbReference>
<dbReference type="InterPro" id="IPR023299">
    <property type="entry name" value="ATPase_P-typ_cyto_dom_N"/>
</dbReference>
<dbReference type="PROSITE" id="PS00154">
    <property type="entry name" value="ATPASE_E1_E2"/>
    <property type="match status" value="1"/>
</dbReference>
<reference evidence="9" key="1">
    <citation type="submission" date="2013-08" db="EMBL/GenBank/DDBJ databases">
        <authorList>
            <person name="Mendez C."/>
            <person name="Richter M."/>
            <person name="Ferrer M."/>
            <person name="Sanchez J."/>
        </authorList>
    </citation>
    <scope>NUCLEOTIDE SEQUENCE</scope>
</reference>
<dbReference type="Gene3D" id="1.20.1110.10">
    <property type="entry name" value="Calcium-transporting ATPase, transmembrane domain"/>
    <property type="match status" value="1"/>
</dbReference>
<keyword evidence="5" id="KW-0067">ATP-binding</keyword>
<evidence type="ECO:0000256" key="4">
    <source>
        <dbReference type="ARBA" id="ARBA00022741"/>
    </source>
</evidence>
<keyword evidence="6" id="KW-1278">Translocase</keyword>